<evidence type="ECO:0000313" key="3">
    <source>
        <dbReference type="Proteomes" id="UP001528823"/>
    </source>
</evidence>
<accession>A0ABT5U6T0</accession>
<keyword evidence="3" id="KW-1185">Reference proteome</keyword>
<proteinExistence type="predicted"/>
<comment type="caution">
    <text evidence="2">The sequence shown here is derived from an EMBL/GenBank/DDBJ whole genome shotgun (WGS) entry which is preliminary data.</text>
</comment>
<dbReference type="PANTHER" id="PTHR13593">
    <property type="match status" value="1"/>
</dbReference>
<dbReference type="EMBL" id="JAPMOU010000008">
    <property type="protein sequence ID" value="MDE1462017.1"/>
    <property type="molecule type" value="Genomic_DNA"/>
</dbReference>
<dbReference type="SUPFAM" id="SSF51695">
    <property type="entry name" value="PLC-like phosphodiesterases"/>
    <property type="match status" value="1"/>
</dbReference>
<dbReference type="InterPro" id="IPR017946">
    <property type="entry name" value="PLC-like_Pdiesterase_TIM-brl"/>
</dbReference>
<feature type="compositionally biased region" description="Basic and acidic residues" evidence="1">
    <location>
        <begin position="12"/>
        <end position="21"/>
    </location>
</feature>
<dbReference type="RefSeq" id="WP_274688376.1">
    <property type="nucleotide sequence ID" value="NZ_JAPMOU010000008.1"/>
</dbReference>
<evidence type="ECO:0000256" key="1">
    <source>
        <dbReference type="SAM" id="MobiDB-lite"/>
    </source>
</evidence>
<reference evidence="2 3" key="1">
    <citation type="submission" date="2022-11" db="EMBL/GenBank/DDBJ databases">
        <title>Spartinivicinus poritis sp. nov., isolated from scleractinian coral Porites lutea.</title>
        <authorList>
            <person name="Zhang G."/>
            <person name="Cai L."/>
            <person name="Wei Q."/>
        </authorList>
    </citation>
    <scope>NUCLEOTIDE SEQUENCE [LARGE SCALE GENOMIC DNA]</scope>
    <source>
        <strain evidence="2 3">A2-2</strain>
    </source>
</reference>
<dbReference type="Gene3D" id="3.20.20.190">
    <property type="entry name" value="Phosphatidylinositol (PI) phosphodiesterase"/>
    <property type="match status" value="1"/>
</dbReference>
<feature type="region of interest" description="Disordered" evidence="1">
    <location>
        <begin position="1"/>
        <end position="41"/>
    </location>
</feature>
<feature type="compositionally biased region" description="Polar residues" evidence="1">
    <location>
        <begin position="1"/>
        <end position="11"/>
    </location>
</feature>
<dbReference type="InterPro" id="IPR051057">
    <property type="entry name" value="PI-PLC_domain"/>
</dbReference>
<dbReference type="Proteomes" id="UP001528823">
    <property type="component" value="Unassembled WGS sequence"/>
</dbReference>
<gene>
    <name evidence="2" type="ORF">ORQ98_08540</name>
</gene>
<evidence type="ECO:0008006" key="4">
    <source>
        <dbReference type="Google" id="ProtNLM"/>
    </source>
</evidence>
<dbReference type="PANTHER" id="PTHR13593:SF113">
    <property type="entry name" value="SI:DKEY-266F7.9"/>
    <property type="match status" value="1"/>
</dbReference>
<sequence length="909" mass="101140">MLDSSYTQSTSRKPDIGKEHQTPQSLIRTRRSVSEDTTGTTKSLSSLTIQDLLSLQEDQSLTVTVETTQTNRNEKSNTFTRKKRIPQTQNSTLKGDLKAENTSIIAARICGVRAVSGNDIANMEDELVLDIANQIHHDAHKTDATEEQKNDSKKLLYEEAKYWSAAQGVNEQVFISRKEEGIQHYLKLWELALNPPKPLDFRSRDDLAKAEFKKVTGFDYEPAPEIHQSYGIGPAVGVNSRQQQLSKKDLLEGIKGKSLLKQKYYSQFTTYIENNLDKLANAKILDIISQLGVKWTELNKKYKKIFHISGFYRHTGNLVGSLYIFEGENGVWGVIKPRGEIKIFRTRVFPIYTPQGKRVINQIIQFRNPGHIKIKRITTQKLDAILKANTFKHYLETINSWKESNYNESGLITFLKNIIPFYDVIDRKIHDPGYEFKFSDIALDLADLGITLMTIGLGVIGKTGVTAAKLAFKAGSGLSKIARVSKAIKATLKTMKTGQSLKLLGKELVDFVVPVFSAGDIASMAGRGGRSLALKVSKKFKSYDDVAEVATSSVLRRCRRGVGDCISTSSIRTGTVARISNPNKNLPDNTKLSEITMLGSHDAGTYRFGRQRSLAGTPSMGELAPGAYKTQGLNLVKQAKAGSQYFDLRIAKNSAGRWAFFHGPSKTRSNMVLDDVKKLFSYARQDTKNIYFFKFVFKRADEPNEFLKLVAENTNNLIRRNGDKLLGKMTIKETIKNNQNIGILIKGHKSSEFQNCSFDYDSNVYTGWANKTSGTKTANFIKEKFSKIPDSEAGKLNIMQTNIPVKILVPPKAVRTLTYENRDVIAKAIKELDKPGIISADYIDSSMDTLQVIIKDKNQSLLHDSGSVIEPAQVDTIIQSAASSNDLDSSIGTANIGRSDSNISASIIA</sequence>
<name>A0ABT5U6T0_9GAMM</name>
<dbReference type="CDD" id="cd08557">
    <property type="entry name" value="PI-PLCc_bacteria_like"/>
    <property type="match status" value="1"/>
</dbReference>
<evidence type="ECO:0000313" key="2">
    <source>
        <dbReference type="EMBL" id="MDE1462017.1"/>
    </source>
</evidence>
<protein>
    <recommendedName>
        <fullName evidence="4">Phosphatidylinositol diacylglycerol-lyase</fullName>
    </recommendedName>
</protein>
<organism evidence="2 3">
    <name type="scientific">Spartinivicinus poritis</name>
    <dbReference type="NCBI Taxonomy" id="2994640"/>
    <lineage>
        <taxon>Bacteria</taxon>
        <taxon>Pseudomonadati</taxon>
        <taxon>Pseudomonadota</taxon>
        <taxon>Gammaproteobacteria</taxon>
        <taxon>Oceanospirillales</taxon>
        <taxon>Zooshikellaceae</taxon>
        <taxon>Spartinivicinus</taxon>
    </lineage>
</organism>